<dbReference type="GO" id="GO:0006508">
    <property type="term" value="P:proteolysis"/>
    <property type="evidence" value="ECO:0007669"/>
    <property type="project" value="UniProtKB-KW"/>
</dbReference>
<dbReference type="PANTHER" id="PTHR34217">
    <property type="entry name" value="METAL-DEPENDENT CARBOXYPEPTIDASE"/>
    <property type="match status" value="1"/>
</dbReference>
<dbReference type="SUPFAM" id="SSF55486">
    <property type="entry name" value="Metalloproteases ('zincins'), catalytic domain"/>
    <property type="match status" value="1"/>
</dbReference>
<dbReference type="GO" id="GO:0046872">
    <property type="term" value="F:metal ion binding"/>
    <property type="evidence" value="ECO:0007669"/>
    <property type="project" value="UniProtKB-KW"/>
</dbReference>
<dbReference type="InterPro" id="IPR001567">
    <property type="entry name" value="Pept_M3A_M3B_dom"/>
</dbReference>
<dbReference type="Gene3D" id="1.10.1370.20">
    <property type="entry name" value="Oligoendopeptidase f, C-terminal domain"/>
    <property type="match status" value="1"/>
</dbReference>
<comment type="cofactor">
    <cofactor evidence="1">
        <name>Zn(2+)</name>
        <dbReference type="ChEBI" id="CHEBI:29105"/>
    </cofactor>
</comment>
<proteinExistence type="predicted"/>
<accession>A0A3B0UN45</accession>
<dbReference type="EMBL" id="UOEV01000029">
    <property type="protein sequence ID" value="VAW32228.1"/>
    <property type="molecule type" value="Genomic_DNA"/>
</dbReference>
<organism evidence="9">
    <name type="scientific">hydrothermal vent metagenome</name>
    <dbReference type="NCBI Taxonomy" id="652676"/>
    <lineage>
        <taxon>unclassified sequences</taxon>
        <taxon>metagenomes</taxon>
        <taxon>ecological metagenomes</taxon>
    </lineage>
</organism>
<protein>
    <submittedName>
        <fullName evidence="9">Oligoendopeptidase F</fullName>
        <ecNumber evidence="9">3.4.24.-</ecNumber>
    </submittedName>
</protein>
<evidence type="ECO:0000259" key="8">
    <source>
        <dbReference type="Pfam" id="PF08439"/>
    </source>
</evidence>
<evidence type="ECO:0000256" key="2">
    <source>
        <dbReference type="ARBA" id="ARBA00022670"/>
    </source>
</evidence>
<dbReference type="EC" id="3.4.24.-" evidence="9"/>
<evidence type="ECO:0000256" key="4">
    <source>
        <dbReference type="ARBA" id="ARBA00022801"/>
    </source>
</evidence>
<dbReference type="GO" id="GO:0004181">
    <property type="term" value="F:metallocarboxypeptidase activity"/>
    <property type="evidence" value="ECO:0007669"/>
    <property type="project" value="InterPro"/>
</dbReference>
<dbReference type="CDD" id="cd09610">
    <property type="entry name" value="M3B_PepF"/>
    <property type="match status" value="1"/>
</dbReference>
<dbReference type="PANTHER" id="PTHR34217:SF1">
    <property type="entry name" value="CARBOXYPEPTIDASE 1"/>
    <property type="match status" value="1"/>
</dbReference>
<sequence>MTRKYKTDWNLKKLFYTSIKDTKIENDMAKGERATEVFATEYRADKSWLKNPKALAKALTAYERLYVESSSAPILYASYRKELNADDKQAEALMNRLDERYTKSGNKLVFFMLELAKVPNSVQKRFLKSPELAKYNYFLKKLFENAKHDLSEKEEKILSLMGDVSHGRWVQAVENIVHMAEVSFGGKKIPVSEATEMLRNLPKTKRHALHVSIMKVLRNIAPMAESELNAIIARKKITDELRGFEEPFDATIIGYENEQKSVLAMVEAVSERFDIARRFYKTKANLMGEKKLTYADRGAPVGVIKKKISFEQATSIVHDAFYALHPRYAEIFERLLLNSQVDVYPKKGKSGGAFCSGAVSSPTMVLLNYVDNVNSLMTLAHEMGHAIHTERSKKQQPIYQDYSTAVAETASTFFEQVAFDALTDLLSEKERLIVAHDHLQDDVATIFRQISLFNFERDLHSAVRSKGLVPKEEIAKFMNKHMSSYLGKSVSLTEDDGYSFVYWSHIRRFFYVYSYAYGKLISRALYARVKKDASYIEKVDAFLSAGGSASPEDIFATCGLDVRSQDFFKEGLVDIENDLVELEHSTKKRKK</sequence>
<dbReference type="Pfam" id="PF08439">
    <property type="entry name" value="Peptidase_M3_N"/>
    <property type="match status" value="1"/>
</dbReference>
<dbReference type="AlphaFoldDB" id="A0A3B0UN45"/>
<keyword evidence="3" id="KW-0479">Metal-binding</keyword>
<dbReference type="InterPro" id="IPR042088">
    <property type="entry name" value="OligoPept_F_C"/>
</dbReference>
<feature type="domain" description="Peptidase M3A/M3B catalytic" evidence="7">
    <location>
        <begin position="337"/>
        <end position="571"/>
    </location>
</feature>
<dbReference type="InterPro" id="IPR001333">
    <property type="entry name" value="Peptidase_M32_Taq"/>
</dbReference>
<dbReference type="Pfam" id="PF01432">
    <property type="entry name" value="Peptidase_M3"/>
    <property type="match status" value="1"/>
</dbReference>
<evidence type="ECO:0000256" key="6">
    <source>
        <dbReference type="ARBA" id="ARBA00023049"/>
    </source>
</evidence>
<name>A0A3B0UN45_9ZZZZ</name>
<keyword evidence="4 9" id="KW-0378">Hydrolase</keyword>
<evidence type="ECO:0000256" key="5">
    <source>
        <dbReference type="ARBA" id="ARBA00022833"/>
    </source>
</evidence>
<evidence type="ECO:0000259" key="7">
    <source>
        <dbReference type="Pfam" id="PF01432"/>
    </source>
</evidence>
<keyword evidence="2" id="KW-0645">Protease</keyword>
<gene>
    <name evidence="9" type="ORF">MNBD_CPR01-433</name>
</gene>
<dbReference type="Gene3D" id="1.20.140.70">
    <property type="entry name" value="Oligopeptidase f, N-terminal domain"/>
    <property type="match status" value="1"/>
</dbReference>
<evidence type="ECO:0000256" key="1">
    <source>
        <dbReference type="ARBA" id="ARBA00001947"/>
    </source>
</evidence>
<dbReference type="GO" id="GO:0004222">
    <property type="term" value="F:metalloendopeptidase activity"/>
    <property type="evidence" value="ECO:0007669"/>
    <property type="project" value="InterPro"/>
</dbReference>
<evidence type="ECO:0000313" key="9">
    <source>
        <dbReference type="EMBL" id="VAW32228.1"/>
    </source>
</evidence>
<reference evidence="9" key="1">
    <citation type="submission" date="2018-06" db="EMBL/GenBank/DDBJ databases">
        <authorList>
            <person name="Zhirakovskaya E."/>
        </authorList>
    </citation>
    <scope>NUCLEOTIDE SEQUENCE</scope>
</reference>
<keyword evidence="5" id="KW-0862">Zinc</keyword>
<dbReference type="InterPro" id="IPR013647">
    <property type="entry name" value="OligopepF_N_dom"/>
</dbReference>
<feature type="domain" description="Oligopeptidase F N-terminal" evidence="8">
    <location>
        <begin position="114"/>
        <end position="169"/>
    </location>
</feature>
<keyword evidence="6" id="KW-0482">Metalloprotease</keyword>
<evidence type="ECO:0000256" key="3">
    <source>
        <dbReference type="ARBA" id="ARBA00022723"/>
    </source>
</evidence>